<evidence type="ECO:0000256" key="5">
    <source>
        <dbReference type="ARBA" id="ARBA00023136"/>
    </source>
</evidence>
<evidence type="ECO:0000256" key="7">
    <source>
        <dbReference type="SAM" id="Phobius"/>
    </source>
</evidence>
<dbReference type="PANTHER" id="PTHR30572">
    <property type="entry name" value="MEMBRANE COMPONENT OF TRANSPORTER-RELATED"/>
    <property type="match status" value="1"/>
</dbReference>
<feature type="transmembrane region" description="Helical" evidence="7">
    <location>
        <begin position="273"/>
        <end position="295"/>
    </location>
</feature>
<accession>A0A2Z2KIE2</accession>
<evidence type="ECO:0000256" key="4">
    <source>
        <dbReference type="ARBA" id="ARBA00022989"/>
    </source>
</evidence>
<evidence type="ECO:0000313" key="9">
    <source>
        <dbReference type="EMBL" id="ASA25677.1"/>
    </source>
</evidence>
<feature type="transmembrane region" description="Helical" evidence="7">
    <location>
        <begin position="330"/>
        <end position="353"/>
    </location>
</feature>
<evidence type="ECO:0000256" key="6">
    <source>
        <dbReference type="ARBA" id="ARBA00038076"/>
    </source>
</evidence>
<evidence type="ECO:0000313" key="10">
    <source>
        <dbReference type="Proteomes" id="UP000249890"/>
    </source>
</evidence>
<feature type="transmembrane region" description="Helical" evidence="7">
    <location>
        <begin position="832"/>
        <end position="851"/>
    </location>
</feature>
<feature type="domain" description="ABC3 transporter permease C-terminal" evidence="8">
    <location>
        <begin position="740"/>
        <end position="859"/>
    </location>
</feature>
<dbReference type="GO" id="GO:0005886">
    <property type="term" value="C:plasma membrane"/>
    <property type="evidence" value="ECO:0007669"/>
    <property type="project" value="UniProtKB-SubCell"/>
</dbReference>
<dbReference type="InterPro" id="IPR003838">
    <property type="entry name" value="ABC3_permease_C"/>
</dbReference>
<name>A0A2Z2KIE2_9BACL</name>
<protein>
    <submittedName>
        <fullName evidence="9">ABC transporter permease</fullName>
    </submittedName>
</protein>
<feature type="transmembrane region" description="Helical" evidence="7">
    <location>
        <begin position="789"/>
        <end position="812"/>
    </location>
</feature>
<gene>
    <name evidence="9" type="ORF">B9T62_36080</name>
</gene>
<comment type="subcellular location">
    <subcellularLocation>
        <location evidence="1">Cell membrane</location>
        <topology evidence="1">Multi-pass membrane protein</topology>
    </subcellularLocation>
</comment>
<dbReference type="KEGG" id="pdh:B9T62_36080"/>
<evidence type="ECO:0000259" key="8">
    <source>
        <dbReference type="Pfam" id="PF02687"/>
    </source>
</evidence>
<sequence>MNIFNKVTLQGMIKSRTRTIVTIIGVILSAAMITGVATFGVSLLNYMVNGATQKYGGWHVEFMDVDSSFVQERIQDDGIANTATFDNIGYATLKGGKNPNKPYLFVAGFSKEAFDSLPITLLSGRLPENSGEILVPAHVAANGGVKIAVGDTLSLAVGSRMNGNENLGQHDLYMPGGKPGKAKETLVPKAERTYSVVGIFQRPSFEETSAPGYTLITKADAGDKADSFSLFVTLKNPRGVDAYTSNTGGNQAYIYNDNVLRFMGVSSDALFKVLLYTVGGIVVAIIMIGSIFMIYNAFNISLNERTHQFGILSSVGATARQLRNSVLFEGLCIGAVGIPIGVIVGIGSIRLVISVVAGNFENVMYSNVPLTLTVSFPVIVVAAAVSMVTILISAYIPARKAASTPVMESIRQTNEVKVESKAVKTSKLAQRIYGLEGTLALKNFKRNKKRYRSIVLSLVLSVVLFISASAFVTDMKQASARAVAFTAYDIGLATQDMNDSEMLPLYDKLKTTGGVYESSYQALMKYSCAAEASDLSDDYWENAGSHSPDDTVHLPMDIQFLDDSAYLNIIQGLGLPAEDYTGPNAKMIAVAKMTNRMKANREEEVDNFINMFKSSSMNFTIAPETNGEPKMEQRQNVSITFVETVPPDTLPILGNSGPQHPFFFRVMVPYSLKEKFETPDTHVAIKGLTFRSKNPAQSVAEMETMIQVAGITAEYKLYNVYEMLDESHNMIFIANVFAYTFIIMISLIAIANVFNTISTNIKLRRRELAMLRSVGMSDRDFQKMMNFECAFYGMRALLFGLPIAVISSWLIYKGMFIGGADNIDFVFPWGSIGISVFSVLFIVFVTMLYAISKIKKENIIDALRDDMT</sequence>
<keyword evidence="5 7" id="KW-0472">Membrane</keyword>
<dbReference type="PANTHER" id="PTHR30572:SF4">
    <property type="entry name" value="ABC TRANSPORTER PERMEASE YTRF"/>
    <property type="match status" value="1"/>
</dbReference>
<dbReference type="GO" id="GO:0022857">
    <property type="term" value="F:transmembrane transporter activity"/>
    <property type="evidence" value="ECO:0007669"/>
    <property type="project" value="TreeGrafter"/>
</dbReference>
<dbReference type="Proteomes" id="UP000249890">
    <property type="component" value="Chromosome"/>
</dbReference>
<dbReference type="OrthoDB" id="9793166at2"/>
<evidence type="ECO:0000256" key="1">
    <source>
        <dbReference type="ARBA" id="ARBA00004651"/>
    </source>
</evidence>
<evidence type="ECO:0000256" key="2">
    <source>
        <dbReference type="ARBA" id="ARBA00022475"/>
    </source>
</evidence>
<comment type="similarity">
    <text evidence="6">Belongs to the ABC-4 integral membrane protein family.</text>
</comment>
<keyword evidence="3 7" id="KW-0812">Transmembrane</keyword>
<proteinExistence type="inferred from homology"/>
<dbReference type="AlphaFoldDB" id="A0A2Z2KIE2"/>
<keyword evidence="10" id="KW-1185">Reference proteome</keyword>
<feature type="domain" description="ABC3 transporter permease C-terminal" evidence="8">
    <location>
        <begin position="281"/>
        <end position="405"/>
    </location>
</feature>
<organism evidence="9 10">
    <name type="scientific">Paenibacillus donghaensis</name>
    <dbReference type="NCBI Taxonomy" id="414771"/>
    <lineage>
        <taxon>Bacteria</taxon>
        <taxon>Bacillati</taxon>
        <taxon>Bacillota</taxon>
        <taxon>Bacilli</taxon>
        <taxon>Bacillales</taxon>
        <taxon>Paenibacillaceae</taxon>
        <taxon>Paenibacillus</taxon>
    </lineage>
</organism>
<reference evidence="9 10" key="1">
    <citation type="submission" date="2017-06" db="EMBL/GenBank/DDBJ databases">
        <title>Complete genome sequence of Paenibacillus donghaensis KCTC 13049T isolated from East Sea sediment, South Korea.</title>
        <authorList>
            <person name="Jung B.K."/>
            <person name="Hong S.-J."/>
            <person name="Shin J.-H."/>
        </authorList>
    </citation>
    <scope>NUCLEOTIDE SEQUENCE [LARGE SCALE GENOMIC DNA]</scope>
    <source>
        <strain evidence="9 10">KCTC 13049</strain>
    </source>
</reference>
<dbReference type="Pfam" id="PF02687">
    <property type="entry name" value="FtsX"/>
    <property type="match status" value="2"/>
</dbReference>
<dbReference type="RefSeq" id="WP_087919638.1">
    <property type="nucleotide sequence ID" value="NZ_CP021780.1"/>
</dbReference>
<keyword evidence="4 7" id="KW-1133">Transmembrane helix</keyword>
<evidence type="ECO:0000256" key="3">
    <source>
        <dbReference type="ARBA" id="ARBA00022692"/>
    </source>
</evidence>
<feature type="transmembrane region" description="Helical" evidence="7">
    <location>
        <begin position="20"/>
        <end position="44"/>
    </location>
</feature>
<feature type="transmembrane region" description="Helical" evidence="7">
    <location>
        <begin position="736"/>
        <end position="757"/>
    </location>
</feature>
<dbReference type="EMBL" id="CP021780">
    <property type="protein sequence ID" value="ASA25677.1"/>
    <property type="molecule type" value="Genomic_DNA"/>
</dbReference>
<keyword evidence="2" id="KW-1003">Cell membrane</keyword>
<dbReference type="InterPro" id="IPR050250">
    <property type="entry name" value="Macrolide_Exporter_MacB"/>
</dbReference>
<feature type="transmembrane region" description="Helical" evidence="7">
    <location>
        <begin position="454"/>
        <end position="472"/>
    </location>
</feature>
<feature type="transmembrane region" description="Helical" evidence="7">
    <location>
        <begin position="373"/>
        <end position="396"/>
    </location>
</feature>